<dbReference type="GO" id="GO:0030154">
    <property type="term" value="P:cell differentiation"/>
    <property type="evidence" value="ECO:0007669"/>
    <property type="project" value="TreeGrafter"/>
</dbReference>
<dbReference type="GO" id="GO:0019221">
    <property type="term" value="P:cytokine-mediated signaling pathway"/>
    <property type="evidence" value="ECO:0007669"/>
    <property type="project" value="TreeGrafter"/>
</dbReference>
<dbReference type="Gene3D" id="1.10.510.10">
    <property type="entry name" value="Transferase(Phosphotransferase) domain 1"/>
    <property type="match status" value="1"/>
</dbReference>
<keyword evidence="3" id="KW-0418">Kinase</keyword>
<organism evidence="3 4">
    <name type="scientific">Bacillus wiedmannii</name>
    <dbReference type="NCBI Taxonomy" id="1890302"/>
    <lineage>
        <taxon>Bacteria</taxon>
        <taxon>Bacillati</taxon>
        <taxon>Bacillota</taxon>
        <taxon>Bacilli</taxon>
        <taxon>Bacillales</taxon>
        <taxon>Bacillaceae</taxon>
        <taxon>Bacillus</taxon>
        <taxon>Bacillus cereus group</taxon>
    </lineage>
</organism>
<dbReference type="GO" id="GO:0005829">
    <property type="term" value="C:cytosol"/>
    <property type="evidence" value="ECO:0007669"/>
    <property type="project" value="TreeGrafter"/>
</dbReference>
<feature type="domain" description="Protein kinase" evidence="2">
    <location>
        <begin position="155"/>
        <end position="394"/>
    </location>
</feature>
<sequence length="394" mass="46649">MGTVKERIETYLQSKLKQYAKDFDMKDTDRYKTLYDELPQPLQDFFSLFHYEINEMLTYMNTRLNSRRYTAPESRHLLFLIKEFKDIKFNLRETDFNFDMDSNYKEIISSCEAFLQNSGGSDIPHDFQRIDIIEIEPIFLLQTAVTLERSTKAVIFPTRPIGSGSYATVHTYEDTYYNRHFAVKKARNNLTEKEYERFRIEFEEMQLLKSPYVIEVYKFDDENRQYIMEYADTSLHDYITKNNHKIDNTKRFKLLGQIFEAFIYINSKGILHRDAAPKNVLIKHYDSLDIVKIADFGLVKRQDSQLTSKDSNVKGSFNDPKLEIIGFSNYTVHHETFALTRVVHFVMTGKFKLRGFPSTEFEAFVNKGLSDNTEERYQNVKELRDAFNKIKHTL</sequence>
<dbReference type="GO" id="GO:0005524">
    <property type="term" value="F:ATP binding"/>
    <property type="evidence" value="ECO:0007669"/>
    <property type="project" value="UniProtKB-UniRule"/>
</dbReference>
<gene>
    <name evidence="3" type="ORF">SAMN04487767_101514</name>
</gene>
<keyword evidence="3" id="KW-0808">Transferase</keyword>
<dbReference type="SUPFAM" id="SSF56112">
    <property type="entry name" value="Protein kinase-like (PK-like)"/>
    <property type="match status" value="1"/>
</dbReference>
<dbReference type="GO" id="GO:0035556">
    <property type="term" value="P:intracellular signal transduction"/>
    <property type="evidence" value="ECO:0007669"/>
    <property type="project" value="TreeGrafter"/>
</dbReference>
<evidence type="ECO:0000259" key="2">
    <source>
        <dbReference type="PROSITE" id="PS50011"/>
    </source>
</evidence>
<dbReference type="PROSITE" id="PS00107">
    <property type="entry name" value="PROTEIN_KINASE_ATP"/>
    <property type="match status" value="1"/>
</dbReference>
<accession>A0A1G6JUA9</accession>
<feature type="binding site" evidence="1">
    <location>
        <position position="185"/>
    </location>
    <ligand>
        <name>ATP</name>
        <dbReference type="ChEBI" id="CHEBI:30616"/>
    </ligand>
</feature>
<dbReference type="EMBL" id="FMZR01000001">
    <property type="protein sequence ID" value="SDC22287.1"/>
    <property type="molecule type" value="Genomic_DNA"/>
</dbReference>
<dbReference type="GO" id="GO:0004715">
    <property type="term" value="F:non-membrane spanning protein tyrosine kinase activity"/>
    <property type="evidence" value="ECO:0007669"/>
    <property type="project" value="TreeGrafter"/>
</dbReference>
<dbReference type="GO" id="GO:0007259">
    <property type="term" value="P:cell surface receptor signaling pathway via JAK-STAT"/>
    <property type="evidence" value="ECO:0007669"/>
    <property type="project" value="TreeGrafter"/>
</dbReference>
<evidence type="ECO:0000256" key="1">
    <source>
        <dbReference type="PROSITE-ProRule" id="PRU10141"/>
    </source>
</evidence>
<reference evidence="4" key="1">
    <citation type="submission" date="2016-10" db="EMBL/GenBank/DDBJ databases">
        <authorList>
            <person name="Varghese N."/>
        </authorList>
    </citation>
    <scope>NUCLEOTIDE SEQUENCE [LARGE SCALE GENOMIC DNA]</scope>
    <source>
        <strain evidence="4">KPR-7A</strain>
    </source>
</reference>
<proteinExistence type="predicted"/>
<keyword evidence="1" id="KW-0067">ATP-binding</keyword>
<dbReference type="RefSeq" id="WP_074650599.1">
    <property type="nucleotide sequence ID" value="NZ_FMZR01000001.1"/>
</dbReference>
<evidence type="ECO:0000313" key="4">
    <source>
        <dbReference type="Proteomes" id="UP000183507"/>
    </source>
</evidence>
<dbReference type="InterPro" id="IPR011009">
    <property type="entry name" value="Kinase-like_dom_sf"/>
</dbReference>
<dbReference type="AlphaFoldDB" id="A0A1G6JUA9"/>
<dbReference type="PANTHER" id="PTHR45807">
    <property type="entry name" value="TYROSINE-PROTEIN KINASE HOPSCOTCH"/>
    <property type="match status" value="1"/>
</dbReference>
<dbReference type="PANTHER" id="PTHR45807:SF7">
    <property type="entry name" value="TYROSINE-PROTEIN KINASE HOPSCOTCH"/>
    <property type="match status" value="1"/>
</dbReference>
<dbReference type="InterPro" id="IPR017441">
    <property type="entry name" value="Protein_kinase_ATP_BS"/>
</dbReference>
<keyword evidence="1" id="KW-0547">Nucleotide-binding</keyword>
<dbReference type="InterPro" id="IPR051286">
    <property type="entry name" value="JAK"/>
</dbReference>
<dbReference type="InterPro" id="IPR000719">
    <property type="entry name" value="Prot_kinase_dom"/>
</dbReference>
<name>A0A1G6JUA9_9BACI</name>
<dbReference type="GO" id="GO:0005126">
    <property type="term" value="F:cytokine receptor binding"/>
    <property type="evidence" value="ECO:0007669"/>
    <property type="project" value="TreeGrafter"/>
</dbReference>
<dbReference type="PROSITE" id="PS50011">
    <property type="entry name" value="PROTEIN_KINASE_DOM"/>
    <property type="match status" value="1"/>
</dbReference>
<dbReference type="Pfam" id="PF00069">
    <property type="entry name" value="Pkinase"/>
    <property type="match status" value="1"/>
</dbReference>
<protein>
    <submittedName>
        <fullName evidence="3">Protein kinase domain-containing protein</fullName>
    </submittedName>
</protein>
<evidence type="ECO:0000313" key="3">
    <source>
        <dbReference type="EMBL" id="SDC22287.1"/>
    </source>
</evidence>
<dbReference type="Proteomes" id="UP000183507">
    <property type="component" value="Unassembled WGS sequence"/>
</dbReference>